<keyword evidence="7" id="KW-0413">Isomerase</keyword>
<dbReference type="SUPFAM" id="SSF52540">
    <property type="entry name" value="P-loop containing nucleoside triphosphate hydrolases"/>
    <property type="match status" value="1"/>
</dbReference>
<dbReference type="GO" id="GO:0000725">
    <property type="term" value="P:recombinational repair"/>
    <property type="evidence" value="ECO:0007669"/>
    <property type="project" value="TreeGrafter"/>
</dbReference>
<evidence type="ECO:0000256" key="4">
    <source>
        <dbReference type="ARBA" id="ARBA00022806"/>
    </source>
</evidence>
<sequence length="695" mass="78035">MDIPAYLLDRRGIPLDPQQTAALLATQGPALLLAVPGGGKTTVLVSRVAHLVLNEGVAPQNILILTFNRESAKDMAARFQALFGELISQTPRFSTIHSFCYTVLKQYASLRGQPMPSLLESEPGGKARVLREIVSAATGEYADEEQVEEAQRLIGLLINTMVKPQEADGDKLGMPAIGRIYAAYQAYKKENHLMDYDDMLDFVHIIFRKLPDLLEAFRRRYSHVLVDEAQDTSKLQHAILLQLCTQQGNLFLVGDEDQSIYSFRGAYPQALLEFPKVYPGAKLLKMEQNFRCPPSVVEAANCLIGHNRLRYDKGMFTRRPDTGPVKITQIPSSEELPRHLYGALSQLPAGKTAAVLYRNNPSAVGLIDLFDRKGLPFYIKDHKTTLRRQTLTQDVLCILNLYFSPWDLESFQRVYYKLGAYISRAMVQFAMDNPRTRDTIFDLLAEFPDSQRVNTARLMFAKYTIGRFGSMTPSKILDAIFYDLGYFSFLEKSENGFLLELNQQRLMALKHLAASTSTIEEFLDRIDAIDGVISAASQNRDAPVTLSTIHSAKGLEFDYVYIIDPLEGVLPSTMAIERHLSRDPELLEEETRLFYVAITRAREQLEILVPASAGGSSLSPSRFLSMLKPDDSAALFEHYGLQAGRRVMHRYFGLGVVAALDFEKRTFTARFAKLGIKTLTVDILENPDTCKLLES</sequence>
<dbReference type="PROSITE" id="PS51217">
    <property type="entry name" value="UVRD_HELICASE_CTER"/>
    <property type="match status" value="1"/>
</dbReference>
<evidence type="ECO:0000256" key="11">
    <source>
        <dbReference type="PROSITE-ProRule" id="PRU00560"/>
    </source>
</evidence>
<dbReference type="Pfam" id="PF00580">
    <property type="entry name" value="UvrD-helicase"/>
    <property type="match status" value="1"/>
</dbReference>
<dbReference type="InterPro" id="IPR027417">
    <property type="entry name" value="P-loop_NTPase"/>
</dbReference>
<accession>A0A6N2SPN1</accession>
<dbReference type="GO" id="GO:0003677">
    <property type="term" value="F:DNA binding"/>
    <property type="evidence" value="ECO:0007669"/>
    <property type="project" value="UniProtKB-KW"/>
</dbReference>
<evidence type="ECO:0000256" key="7">
    <source>
        <dbReference type="ARBA" id="ARBA00023235"/>
    </source>
</evidence>
<name>A0A6N2SPN1_9FIRM</name>
<gene>
    <name evidence="14" type="primary">yjcD</name>
    <name evidence="14" type="ORF">AULFYP135_01042</name>
</gene>
<feature type="domain" description="UvrD-like helicase C-terminal" evidence="13">
    <location>
        <begin position="294"/>
        <end position="554"/>
    </location>
</feature>
<dbReference type="GO" id="GO:0005524">
    <property type="term" value="F:ATP binding"/>
    <property type="evidence" value="ECO:0007669"/>
    <property type="project" value="UniProtKB-UniRule"/>
</dbReference>
<keyword evidence="2 11" id="KW-0547">Nucleotide-binding</keyword>
<dbReference type="GO" id="GO:0016787">
    <property type="term" value="F:hydrolase activity"/>
    <property type="evidence" value="ECO:0007669"/>
    <property type="project" value="UniProtKB-UniRule"/>
</dbReference>
<feature type="domain" description="UvrD-like helicase ATP-binding" evidence="12">
    <location>
        <begin position="13"/>
        <end position="293"/>
    </location>
</feature>
<evidence type="ECO:0000259" key="12">
    <source>
        <dbReference type="PROSITE" id="PS51198"/>
    </source>
</evidence>
<dbReference type="PANTHER" id="PTHR11070:SF2">
    <property type="entry name" value="ATP-DEPENDENT DNA HELICASE SRS2"/>
    <property type="match status" value="1"/>
</dbReference>
<dbReference type="InterPro" id="IPR013986">
    <property type="entry name" value="DExx_box_DNA_helicase_dom_sf"/>
</dbReference>
<dbReference type="AlphaFoldDB" id="A0A6N2SPN1"/>
<evidence type="ECO:0000256" key="1">
    <source>
        <dbReference type="ARBA" id="ARBA00009922"/>
    </source>
</evidence>
<evidence type="ECO:0000256" key="9">
    <source>
        <dbReference type="ARBA" id="ARBA00034808"/>
    </source>
</evidence>
<organism evidence="14">
    <name type="scientific">uncultured Anaerotruncus sp</name>
    <dbReference type="NCBI Taxonomy" id="905011"/>
    <lineage>
        <taxon>Bacteria</taxon>
        <taxon>Bacillati</taxon>
        <taxon>Bacillota</taxon>
        <taxon>Clostridia</taxon>
        <taxon>Eubacteriales</taxon>
        <taxon>Oscillospiraceae</taxon>
        <taxon>Anaerotruncus</taxon>
        <taxon>environmental samples</taxon>
    </lineage>
</organism>
<dbReference type="InterPro" id="IPR014016">
    <property type="entry name" value="UvrD-like_ATP-bd"/>
</dbReference>
<dbReference type="CDD" id="cd17932">
    <property type="entry name" value="DEXQc_UvrD"/>
    <property type="match status" value="1"/>
</dbReference>
<evidence type="ECO:0000256" key="2">
    <source>
        <dbReference type="ARBA" id="ARBA00022741"/>
    </source>
</evidence>
<dbReference type="Gene3D" id="3.40.50.300">
    <property type="entry name" value="P-loop containing nucleotide triphosphate hydrolases"/>
    <property type="match status" value="2"/>
</dbReference>
<evidence type="ECO:0000313" key="14">
    <source>
        <dbReference type="EMBL" id="VYS95094.1"/>
    </source>
</evidence>
<reference evidence="14" key="1">
    <citation type="submission" date="2019-11" db="EMBL/GenBank/DDBJ databases">
        <authorList>
            <person name="Feng L."/>
        </authorList>
    </citation>
    <scope>NUCLEOTIDE SEQUENCE</scope>
    <source>
        <strain evidence="14">AundefinedLFYP135</strain>
    </source>
</reference>
<evidence type="ECO:0000256" key="6">
    <source>
        <dbReference type="ARBA" id="ARBA00023125"/>
    </source>
</evidence>
<comment type="catalytic activity">
    <reaction evidence="8">
        <text>Couples ATP hydrolysis with the unwinding of duplex DNA by translocating in the 3'-5' direction.</text>
        <dbReference type="EC" id="5.6.2.4"/>
    </reaction>
</comment>
<protein>
    <recommendedName>
        <fullName evidence="9">DNA 3'-5' helicase</fullName>
        <ecNumber evidence="9">5.6.2.4</ecNumber>
    </recommendedName>
</protein>
<keyword evidence="6" id="KW-0238">DNA-binding</keyword>
<comment type="similarity">
    <text evidence="1">Belongs to the helicase family. UvrD subfamily.</text>
</comment>
<keyword evidence="4 11" id="KW-0347">Helicase</keyword>
<evidence type="ECO:0000256" key="8">
    <source>
        <dbReference type="ARBA" id="ARBA00034617"/>
    </source>
</evidence>
<feature type="binding site" evidence="11">
    <location>
        <begin position="34"/>
        <end position="41"/>
    </location>
    <ligand>
        <name>ATP</name>
        <dbReference type="ChEBI" id="CHEBI:30616"/>
    </ligand>
</feature>
<comment type="catalytic activity">
    <reaction evidence="10">
        <text>ATP + H2O = ADP + phosphate + H(+)</text>
        <dbReference type="Rhea" id="RHEA:13065"/>
        <dbReference type="ChEBI" id="CHEBI:15377"/>
        <dbReference type="ChEBI" id="CHEBI:15378"/>
        <dbReference type="ChEBI" id="CHEBI:30616"/>
        <dbReference type="ChEBI" id="CHEBI:43474"/>
        <dbReference type="ChEBI" id="CHEBI:456216"/>
        <dbReference type="EC" id="5.6.2.4"/>
    </reaction>
</comment>
<proteinExistence type="inferred from homology"/>
<dbReference type="Gene3D" id="1.10.486.10">
    <property type="entry name" value="PCRA, domain 4"/>
    <property type="match status" value="1"/>
</dbReference>
<dbReference type="EC" id="5.6.2.4" evidence="9"/>
<dbReference type="Gene3D" id="1.10.10.160">
    <property type="match status" value="1"/>
</dbReference>
<evidence type="ECO:0000259" key="13">
    <source>
        <dbReference type="PROSITE" id="PS51217"/>
    </source>
</evidence>
<dbReference type="CDD" id="cd18807">
    <property type="entry name" value="SF1_C_UvrD"/>
    <property type="match status" value="1"/>
</dbReference>
<dbReference type="GO" id="GO:0043138">
    <property type="term" value="F:3'-5' DNA helicase activity"/>
    <property type="evidence" value="ECO:0007669"/>
    <property type="project" value="UniProtKB-EC"/>
</dbReference>
<dbReference type="InterPro" id="IPR014017">
    <property type="entry name" value="DNA_helicase_UvrD-like_C"/>
</dbReference>
<dbReference type="PANTHER" id="PTHR11070">
    <property type="entry name" value="UVRD / RECB / PCRA DNA HELICASE FAMILY MEMBER"/>
    <property type="match status" value="1"/>
</dbReference>
<dbReference type="EMBL" id="CACRSL010000003">
    <property type="protein sequence ID" value="VYS95094.1"/>
    <property type="molecule type" value="Genomic_DNA"/>
</dbReference>
<keyword evidence="5 11" id="KW-0067">ATP-binding</keyword>
<evidence type="ECO:0000256" key="3">
    <source>
        <dbReference type="ARBA" id="ARBA00022801"/>
    </source>
</evidence>
<keyword evidence="3 11" id="KW-0378">Hydrolase</keyword>
<evidence type="ECO:0000256" key="10">
    <source>
        <dbReference type="ARBA" id="ARBA00048988"/>
    </source>
</evidence>
<dbReference type="PROSITE" id="PS51198">
    <property type="entry name" value="UVRD_HELICASE_ATP_BIND"/>
    <property type="match status" value="1"/>
</dbReference>
<dbReference type="Pfam" id="PF13361">
    <property type="entry name" value="UvrD_C"/>
    <property type="match status" value="2"/>
</dbReference>
<evidence type="ECO:0000256" key="5">
    <source>
        <dbReference type="ARBA" id="ARBA00022840"/>
    </source>
</evidence>
<dbReference type="InterPro" id="IPR000212">
    <property type="entry name" value="DNA_helicase_UvrD/REP"/>
</dbReference>